<name>A0A0N1H4T7_9EURO</name>
<dbReference type="GO" id="GO:0051879">
    <property type="term" value="F:Hsp90 protein binding"/>
    <property type="evidence" value="ECO:0007669"/>
    <property type="project" value="InterPro"/>
</dbReference>
<dbReference type="OrthoDB" id="420195at2759"/>
<evidence type="ECO:0000256" key="3">
    <source>
        <dbReference type="ARBA" id="ARBA00023602"/>
    </source>
</evidence>
<evidence type="ECO:0000313" key="6">
    <source>
        <dbReference type="EMBL" id="KPI40464.1"/>
    </source>
</evidence>
<keyword evidence="4" id="KW-0175">Coiled coil</keyword>
<dbReference type="Gene3D" id="1.25.40.10">
    <property type="entry name" value="Tetratricopeptide repeat domain"/>
    <property type="match status" value="1"/>
</dbReference>
<dbReference type="GO" id="GO:0005634">
    <property type="term" value="C:nucleus"/>
    <property type="evidence" value="ECO:0007669"/>
    <property type="project" value="TreeGrafter"/>
</dbReference>
<evidence type="ECO:0000259" key="5">
    <source>
        <dbReference type="Pfam" id="PF18972"/>
    </source>
</evidence>
<dbReference type="AlphaFoldDB" id="A0A0N1H4T7"/>
<dbReference type="GO" id="GO:0030544">
    <property type="term" value="F:Hsp70 protein binding"/>
    <property type="evidence" value="ECO:0007669"/>
    <property type="project" value="TreeGrafter"/>
</dbReference>
<dbReference type="SMART" id="SM00028">
    <property type="entry name" value="TPR"/>
    <property type="match status" value="3"/>
</dbReference>
<keyword evidence="2" id="KW-0802">TPR repeat</keyword>
<dbReference type="InterPro" id="IPR019734">
    <property type="entry name" value="TPR_rpt"/>
</dbReference>
<sequence length="412" mass="47298">MAGSRIEELPDDFDESLSLNKAVRGPEAPPNINNVSLEDLYEKRLDGKNPISDKSFEEVMFDMSKTPLFMNEQDLANQTEENDLIEAIKAMQYEGTKSEIVQGFKDQGNEAVKEKHWADAKEFYTKGIAVLNAKEGKWDQPKPEEIEDEARKVTALREVVYVNRALCQLELRNYRSTTLDCAQALRVNPRNVKAHYRSASALLALEKIHEALDVCYRGLKIDETNVALKKLLDKIRSKSEALEARDRKRRAEQQRREQERIVLRTALAAREIKMRGSDKPPDLQDAMIKLSPDPLSPKSMLEFPVMFLYPLHNQTDFVKAWAEKDAMWQHLSYLLPLPWDDKGEYKEVDCYMDTRTGGLIKVGKKLTLLELLTNGKTEIVDGLVRIYVLPVSRAKEWIEDVKAKKEKNAMRS</sequence>
<protein>
    <submittedName>
        <fullName evidence="6">Hsp70/Hsp90 co-chaperone cns1</fullName>
    </submittedName>
</protein>
<comment type="similarity">
    <text evidence="3">Belongs to the TTC4 family.</text>
</comment>
<dbReference type="Pfam" id="PF18972">
    <property type="entry name" value="Wheel"/>
    <property type="match status" value="1"/>
</dbReference>
<dbReference type="VEuPathDB" id="FungiDB:AB675_7827"/>
<accession>A0A0N1H4T7</accession>
<feature type="coiled-coil region" evidence="4">
    <location>
        <begin position="225"/>
        <end position="261"/>
    </location>
</feature>
<evidence type="ECO:0000256" key="2">
    <source>
        <dbReference type="ARBA" id="ARBA00022803"/>
    </source>
</evidence>
<dbReference type="PANTHER" id="PTHR46035">
    <property type="entry name" value="TETRATRICOPEPTIDE REPEAT PROTEIN 4"/>
    <property type="match status" value="1"/>
</dbReference>
<dbReference type="GO" id="GO:0006457">
    <property type="term" value="P:protein folding"/>
    <property type="evidence" value="ECO:0007669"/>
    <property type="project" value="TreeGrafter"/>
</dbReference>
<organism evidence="6 7">
    <name type="scientific">Cyphellophora attinorum</name>
    <dbReference type="NCBI Taxonomy" id="1664694"/>
    <lineage>
        <taxon>Eukaryota</taxon>
        <taxon>Fungi</taxon>
        <taxon>Dikarya</taxon>
        <taxon>Ascomycota</taxon>
        <taxon>Pezizomycotina</taxon>
        <taxon>Eurotiomycetes</taxon>
        <taxon>Chaetothyriomycetidae</taxon>
        <taxon>Chaetothyriales</taxon>
        <taxon>Cyphellophoraceae</taxon>
        <taxon>Cyphellophora</taxon>
    </lineage>
</organism>
<dbReference type="FunFam" id="1.25.40.10:FF:000611">
    <property type="entry name" value="TPR repeat protein"/>
    <property type="match status" value="1"/>
</dbReference>
<dbReference type="RefSeq" id="XP_018000427.1">
    <property type="nucleotide sequence ID" value="XM_018148224.1"/>
</dbReference>
<proteinExistence type="inferred from homology"/>
<dbReference type="InterPro" id="IPR044059">
    <property type="entry name" value="Csn1/TTC4_wheel"/>
</dbReference>
<dbReference type="Proteomes" id="UP000038010">
    <property type="component" value="Unassembled WGS sequence"/>
</dbReference>
<dbReference type="GeneID" id="28740104"/>
<feature type="domain" description="Cns1/TTC4 wheel" evidence="5">
    <location>
        <begin position="293"/>
        <end position="400"/>
    </location>
</feature>
<dbReference type="PANTHER" id="PTHR46035:SF1">
    <property type="entry name" value="TETRATRICOPEPTIDE REPEAT PROTEIN 4"/>
    <property type="match status" value="1"/>
</dbReference>
<dbReference type="CDD" id="cd21381">
    <property type="entry name" value="CTWD_TTC4"/>
    <property type="match status" value="1"/>
</dbReference>
<dbReference type="InterPro" id="IPR011990">
    <property type="entry name" value="TPR-like_helical_dom_sf"/>
</dbReference>
<gene>
    <name evidence="6" type="ORF">AB675_7827</name>
</gene>
<evidence type="ECO:0000256" key="4">
    <source>
        <dbReference type="SAM" id="Coils"/>
    </source>
</evidence>
<dbReference type="EMBL" id="LFJN01000012">
    <property type="protein sequence ID" value="KPI40464.1"/>
    <property type="molecule type" value="Genomic_DNA"/>
</dbReference>
<comment type="caution">
    <text evidence="6">The sequence shown here is derived from an EMBL/GenBank/DDBJ whole genome shotgun (WGS) entry which is preliminary data.</text>
</comment>
<dbReference type="STRING" id="1664694.A0A0N1H4T7"/>
<dbReference type="GO" id="GO:0005829">
    <property type="term" value="C:cytosol"/>
    <property type="evidence" value="ECO:0007669"/>
    <property type="project" value="TreeGrafter"/>
</dbReference>
<dbReference type="SUPFAM" id="SSF48452">
    <property type="entry name" value="TPR-like"/>
    <property type="match status" value="1"/>
</dbReference>
<keyword evidence="7" id="KW-1185">Reference proteome</keyword>
<evidence type="ECO:0000313" key="7">
    <source>
        <dbReference type="Proteomes" id="UP000038010"/>
    </source>
</evidence>
<keyword evidence="1" id="KW-0677">Repeat</keyword>
<reference evidence="6 7" key="1">
    <citation type="submission" date="2015-06" db="EMBL/GenBank/DDBJ databases">
        <title>Draft genome of the ant-associated black yeast Phialophora attae CBS 131958.</title>
        <authorList>
            <person name="Moreno L.F."/>
            <person name="Stielow B.J."/>
            <person name="de Hoog S."/>
            <person name="Vicente V.A."/>
            <person name="Weiss V.A."/>
            <person name="de Vries M."/>
            <person name="Cruz L.M."/>
            <person name="Souza E.M."/>
        </authorList>
    </citation>
    <scope>NUCLEOTIDE SEQUENCE [LARGE SCALE GENOMIC DNA]</scope>
    <source>
        <strain evidence="6 7">CBS 131958</strain>
    </source>
</reference>
<evidence type="ECO:0000256" key="1">
    <source>
        <dbReference type="ARBA" id="ARBA00022737"/>
    </source>
</evidence>